<sequence length="193" mass="22477">MRHTHLHHEYMQIHVADSAARLQACHYLRSLCADPILHQYRLRRTRLTLPPLLAMHNQRSLADLITRSIFLTHTSVVSRRLARSLVSIRLSRRLAARPSPEALVERAVLPPECVPGMATVHVVPGLVAKRKAIEKERVKDGLRRWIAAKWRGEVQEREEMVRHHDEVRGVGRVWRLTRFWEQVGRGEHHLAIR</sequence>
<comment type="caution">
    <text evidence="1">The sequence shown here is derived from an EMBL/GenBank/DDBJ whole genome shotgun (WGS) entry which is preliminary data.</text>
</comment>
<dbReference type="AlphaFoldDB" id="A0A0A2VKW9"/>
<organism evidence="1 2">
    <name type="scientific">Beauveria bassiana D1-5</name>
    <dbReference type="NCBI Taxonomy" id="1245745"/>
    <lineage>
        <taxon>Eukaryota</taxon>
        <taxon>Fungi</taxon>
        <taxon>Dikarya</taxon>
        <taxon>Ascomycota</taxon>
        <taxon>Pezizomycotina</taxon>
        <taxon>Sordariomycetes</taxon>
        <taxon>Hypocreomycetidae</taxon>
        <taxon>Hypocreales</taxon>
        <taxon>Cordycipitaceae</taxon>
        <taxon>Beauveria</taxon>
    </lineage>
</organism>
<dbReference type="EMBL" id="ANFO01000758">
    <property type="protein sequence ID" value="KGQ06780.1"/>
    <property type="molecule type" value="Genomic_DNA"/>
</dbReference>
<accession>A0A0A2VKW9</accession>
<dbReference type="eggNOG" id="ENOG502SC4D">
    <property type="taxonomic scope" value="Eukaryota"/>
</dbReference>
<dbReference type="OrthoDB" id="3219396at2759"/>
<name>A0A0A2VKW9_BEABA</name>
<gene>
    <name evidence="1" type="ORF">BBAD15_g7899</name>
</gene>
<reference evidence="1 2" key="1">
    <citation type="submission" date="2012-10" db="EMBL/GenBank/DDBJ databases">
        <title>Genome sequencing and analysis of entomopathogenic fungi Beauveria bassiana D1-5.</title>
        <authorList>
            <person name="Li Q."/>
            <person name="Wang L."/>
            <person name="Zhang Z."/>
            <person name="Wang Q."/>
            <person name="Ren J."/>
            <person name="Wang M."/>
            <person name="Xu W."/>
            <person name="Wang J."/>
            <person name="Lu Y."/>
            <person name="Du Q."/>
            <person name="Sun Z."/>
        </authorList>
    </citation>
    <scope>NUCLEOTIDE SEQUENCE [LARGE SCALE GENOMIC DNA]</scope>
    <source>
        <strain evidence="1 2">D1-5</strain>
    </source>
</reference>
<protein>
    <submittedName>
        <fullName evidence="1">Uncharacterized protein</fullName>
    </submittedName>
</protein>
<dbReference type="STRING" id="1245745.A0A0A2VKW9"/>
<evidence type="ECO:0000313" key="2">
    <source>
        <dbReference type="Proteomes" id="UP000030106"/>
    </source>
</evidence>
<dbReference type="HOGENOM" id="CLU_105982_0_0_1"/>
<dbReference type="Proteomes" id="UP000030106">
    <property type="component" value="Unassembled WGS sequence"/>
</dbReference>
<evidence type="ECO:0000313" key="1">
    <source>
        <dbReference type="EMBL" id="KGQ06780.1"/>
    </source>
</evidence>
<dbReference type="Gene3D" id="6.10.140.2040">
    <property type="match status" value="1"/>
</dbReference>
<proteinExistence type="predicted"/>